<feature type="signal peptide" evidence="1">
    <location>
        <begin position="1"/>
        <end position="20"/>
    </location>
</feature>
<reference evidence="2" key="1">
    <citation type="submission" date="2023-06" db="EMBL/GenBank/DDBJ databases">
        <title>Genome-scale phylogeny and comparative genomics of the fungal order Sordariales.</title>
        <authorList>
            <consortium name="Lawrence Berkeley National Laboratory"/>
            <person name="Hensen N."/>
            <person name="Bonometti L."/>
            <person name="Westerberg I."/>
            <person name="Brannstrom I.O."/>
            <person name="Guillou S."/>
            <person name="Cros-Aarteil S."/>
            <person name="Calhoun S."/>
            <person name="Haridas S."/>
            <person name="Kuo A."/>
            <person name="Mondo S."/>
            <person name="Pangilinan J."/>
            <person name="Riley R."/>
            <person name="Labutti K."/>
            <person name="Andreopoulos B."/>
            <person name="Lipzen A."/>
            <person name="Chen C."/>
            <person name="Yanf M."/>
            <person name="Daum C."/>
            <person name="Ng V."/>
            <person name="Clum A."/>
            <person name="Steindorff A."/>
            <person name="Ohm R."/>
            <person name="Martin F."/>
            <person name="Silar P."/>
            <person name="Natvig D."/>
            <person name="Lalanne C."/>
            <person name="Gautier V."/>
            <person name="Ament-Velasquez S.L."/>
            <person name="Kruys A."/>
            <person name="Hutchinson M.I."/>
            <person name="Powell A.J."/>
            <person name="Barry K."/>
            <person name="Miller A.N."/>
            <person name="Grigoriev I.V."/>
            <person name="Debuchy R."/>
            <person name="Gladieux P."/>
            <person name="Thoren M.H."/>
            <person name="Johannesson H."/>
        </authorList>
    </citation>
    <scope>NUCLEOTIDE SEQUENCE</scope>
    <source>
        <strain evidence="2">CBS 307.81</strain>
    </source>
</reference>
<keyword evidence="1" id="KW-0732">Signal</keyword>
<dbReference type="Proteomes" id="UP001174997">
    <property type="component" value="Unassembled WGS sequence"/>
</dbReference>
<keyword evidence="3" id="KW-1185">Reference proteome</keyword>
<evidence type="ECO:0008006" key="4">
    <source>
        <dbReference type="Google" id="ProtNLM"/>
    </source>
</evidence>
<protein>
    <recommendedName>
        <fullName evidence="4">Secreted protein</fullName>
    </recommendedName>
</protein>
<accession>A0AA40DAV2</accession>
<evidence type="ECO:0000256" key="1">
    <source>
        <dbReference type="SAM" id="SignalP"/>
    </source>
</evidence>
<dbReference type="EMBL" id="JAULSY010000040">
    <property type="protein sequence ID" value="KAK0669639.1"/>
    <property type="molecule type" value="Genomic_DNA"/>
</dbReference>
<dbReference type="AlphaFoldDB" id="A0AA40DAV2"/>
<proteinExistence type="predicted"/>
<name>A0AA40DAV2_9PEZI</name>
<evidence type="ECO:0000313" key="2">
    <source>
        <dbReference type="EMBL" id="KAK0669639.1"/>
    </source>
</evidence>
<sequence length="103" mass="11270">MGGFLGPLGILLSSIALVSGPQFCSVCRLSSWILGPVGRLLSSLALVLCPWFHSGSKLFSLILSLFRWVSWPSWRASLSSRSGIMPLVLFHPQTLLLTSRPCR</sequence>
<gene>
    <name evidence="2" type="ORF">QBC41DRAFT_105408</name>
</gene>
<feature type="chain" id="PRO_5041263605" description="Secreted protein" evidence="1">
    <location>
        <begin position="21"/>
        <end position="103"/>
    </location>
</feature>
<organism evidence="2 3">
    <name type="scientific">Cercophora samala</name>
    <dbReference type="NCBI Taxonomy" id="330535"/>
    <lineage>
        <taxon>Eukaryota</taxon>
        <taxon>Fungi</taxon>
        <taxon>Dikarya</taxon>
        <taxon>Ascomycota</taxon>
        <taxon>Pezizomycotina</taxon>
        <taxon>Sordariomycetes</taxon>
        <taxon>Sordariomycetidae</taxon>
        <taxon>Sordariales</taxon>
        <taxon>Lasiosphaeriaceae</taxon>
        <taxon>Cercophora</taxon>
    </lineage>
</organism>
<evidence type="ECO:0000313" key="3">
    <source>
        <dbReference type="Proteomes" id="UP001174997"/>
    </source>
</evidence>
<comment type="caution">
    <text evidence="2">The sequence shown here is derived from an EMBL/GenBank/DDBJ whole genome shotgun (WGS) entry which is preliminary data.</text>
</comment>